<dbReference type="RefSeq" id="WP_275580517.1">
    <property type="nucleotide sequence ID" value="NZ_JAFBED010000002.1"/>
</dbReference>
<evidence type="ECO:0000313" key="8">
    <source>
        <dbReference type="Proteomes" id="UP000737402"/>
    </source>
</evidence>
<keyword evidence="1" id="KW-0540">Nuclease</keyword>
<dbReference type="InterPro" id="IPR008918">
    <property type="entry name" value="HhH2"/>
</dbReference>
<comment type="caution">
    <text evidence="7">The sequence shown here is derived from an EMBL/GenBank/DDBJ whole genome shotgun (WGS) entry which is preliminary data.</text>
</comment>
<keyword evidence="7" id="KW-0269">Exonuclease</keyword>
<dbReference type="SUPFAM" id="SSF47807">
    <property type="entry name" value="5' to 3' exonuclease, C-terminal subdomain"/>
    <property type="match status" value="1"/>
</dbReference>
<evidence type="ECO:0000256" key="2">
    <source>
        <dbReference type="ARBA" id="ARBA00022801"/>
    </source>
</evidence>
<dbReference type="InterPro" id="IPR020046">
    <property type="entry name" value="5-3_exonucl_a-hlix_arch_N"/>
</dbReference>
<dbReference type="Proteomes" id="UP000737402">
    <property type="component" value="Unassembled WGS sequence"/>
</dbReference>
<name>A0ABS2NYH1_9BACI</name>
<dbReference type="SMART" id="SM00279">
    <property type="entry name" value="HhH2"/>
    <property type="match status" value="1"/>
</dbReference>
<evidence type="ECO:0000256" key="3">
    <source>
        <dbReference type="ARBA" id="ARBA00023125"/>
    </source>
</evidence>
<dbReference type="Gene3D" id="3.40.50.1010">
    <property type="entry name" value="5'-nuclease"/>
    <property type="match status" value="1"/>
</dbReference>
<dbReference type="CDD" id="cd09898">
    <property type="entry name" value="H3TH_53EXO"/>
    <property type="match status" value="1"/>
</dbReference>
<dbReference type="InterPro" id="IPR029060">
    <property type="entry name" value="PIN-like_dom_sf"/>
</dbReference>
<keyword evidence="8" id="KW-1185">Reference proteome</keyword>
<organism evidence="7 8">
    <name type="scientific">Sutcliffiella tianshenii</name>
    <dbReference type="NCBI Taxonomy" id="1463404"/>
    <lineage>
        <taxon>Bacteria</taxon>
        <taxon>Bacillati</taxon>
        <taxon>Bacillota</taxon>
        <taxon>Bacilli</taxon>
        <taxon>Bacillales</taxon>
        <taxon>Bacillaceae</taxon>
        <taxon>Sutcliffiella</taxon>
    </lineage>
</organism>
<dbReference type="InterPro" id="IPR020045">
    <property type="entry name" value="DNA_polI_H3TH"/>
</dbReference>
<dbReference type="InterPro" id="IPR036279">
    <property type="entry name" value="5-3_exonuclease_C_sf"/>
</dbReference>
<dbReference type="PANTHER" id="PTHR42646">
    <property type="entry name" value="FLAP ENDONUCLEASE XNI"/>
    <property type="match status" value="1"/>
</dbReference>
<comment type="function">
    <text evidence="4">5'-3' exonuclease acting preferentially on double-stranded DNA.</text>
</comment>
<dbReference type="InterPro" id="IPR002421">
    <property type="entry name" value="5-3_exonuclease"/>
</dbReference>
<dbReference type="GO" id="GO:0004527">
    <property type="term" value="F:exonuclease activity"/>
    <property type="evidence" value="ECO:0007669"/>
    <property type="project" value="UniProtKB-KW"/>
</dbReference>
<dbReference type="Gene3D" id="1.10.150.20">
    <property type="entry name" value="5' to 3' exonuclease, C-terminal subdomain"/>
    <property type="match status" value="1"/>
</dbReference>
<dbReference type="SMART" id="SM00475">
    <property type="entry name" value="53EXOc"/>
    <property type="match status" value="1"/>
</dbReference>
<dbReference type="InterPro" id="IPR038969">
    <property type="entry name" value="FEN"/>
</dbReference>
<dbReference type="Pfam" id="PF01367">
    <property type="entry name" value="5_3_exonuc"/>
    <property type="match status" value="1"/>
</dbReference>
<reference evidence="7 8" key="1">
    <citation type="submission" date="2021-01" db="EMBL/GenBank/DDBJ databases">
        <title>Genomic Encyclopedia of Type Strains, Phase IV (KMG-IV): sequencing the most valuable type-strain genomes for metagenomic binning, comparative biology and taxonomic classification.</title>
        <authorList>
            <person name="Goeker M."/>
        </authorList>
    </citation>
    <scope>NUCLEOTIDE SEQUENCE [LARGE SCALE GENOMIC DNA]</scope>
    <source>
        <strain evidence="7 8">DSM 25879</strain>
    </source>
</reference>
<keyword evidence="3" id="KW-0238">DNA-binding</keyword>
<dbReference type="Pfam" id="PF02739">
    <property type="entry name" value="5_3_exonuc_N"/>
    <property type="match status" value="1"/>
</dbReference>
<dbReference type="CDD" id="cd09859">
    <property type="entry name" value="PIN_53EXO"/>
    <property type="match status" value="1"/>
</dbReference>
<dbReference type="SUPFAM" id="SSF88723">
    <property type="entry name" value="PIN domain-like"/>
    <property type="match status" value="1"/>
</dbReference>
<sequence>MTKKVLLIDGMALLFRSFFATSVYNRFMYTSKGIPTNAVQGFVKHMISSMEAFNPTHVVCCWDMGSKTFRTEMFDDYKANRPAPPQELIPQFDLVKEVVEAFDIPNIGLAGYEADDCLGTLAKSYSEEAEVIILTGDQDVLQLITENVKVALLQKGYGNYEVLDENGFYEKKGLTPRQLIDLKAIMGDSSDNYPGVKGIGEKTASKLLMEYQTVEGILENIHSLTKSQRQKFEDSLELLHLSRELATIKCDVPVSCDLPLATITIDRDKVMDKFEELEFNGLHSFVSKVC</sequence>
<accession>A0ABS2NYH1</accession>
<gene>
    <name evidence="7" type="ORF">JOC95_001317</name>
</gene>
<evidence type="ECO:0000256" key="5">
    <source>
        <dbReference type="ARBA" id="ARBA00050026"/>
    </source>
</evidence>
<proteinExistence type="predicted"/>
<evidence type="ECO:0000313" key="7">
    <source>
        <dbReference type="EMBL" id="MBM7619468.1"/>
    </source>
</evidence>
<dbReference type="EMBL" id="JAFBED010000002">
    <property type="protein sequence ID" value="MBM7619468.1"/>
    <property type="molecule type" value="Genomic_DNA"/>
</dbReference>
<feature type="domain" description="5'-3' exonuclease" evidence="6">
    <location>
        <begin position="3"/>
        <end position="264"/>
    </location>
</feature>
<evidence type="ECO:0000256" key="4">
    <source>
        <dbReference type="ARBA" id="ARBA00049957"/>
    </source>
</evidence>
<evidence type="ECO:0000256" key="1">
    <source>
        <dbReference type="ARBA" id="ARBA00022722"/>
    </source>
</evidence>
<protein>
    <recommendedName>
        <fullName evidence="5">5'-3' exonuclease</fullName>
    </recommendedName>
</protein>
<dbReference type="PANTHER" id="PTHR42646:SF2">
    <property type="entry name" value="5'-3' EXONUCLEASE FAMILY PROTEIN"/>
    <property type="match status" value="1"/>
</dbReference>
<evidence type="ECO:0000259" key="6">
    <source>
        <dbReference type="SMART" id="SM00475"/>
    </source>
</evidence>
<keyword evidence="2" id="KW-0378">Hydrolase</keyword>